<dbReference type="EMBL" id="CAXAMM010012459">
    <property type="protein sequence ID" value="CAK9028958.1"/>
    <property type="molecule type" value="Genomic_DNA"/>
</dbReference>
<name>A0ABP0KQG2_9DINO</name>
<evidence type="ECO:0000313" key="1">
    <source>
        <dbReference type="EMBL" id="CAK9028958.1"/>
    </source>
</evidence>
<evidence type="ECO:0000313" key="2">
    <source>
        <dbReference type="Proteomes" id="UP001642464"/>
    </source>
</evidence>
<comment type="caution">
    <text evidence="1">The sequence shown here is derived from an EMBL/GenBank/DDBJ whole genome shotgun (WGS) entry which is preliminary data.</text>
</comment>
<accession>A0ABP0KQG2</accession>
<keyword evidence="2" id="KW-1185">Reference proteome</keyword>
<protein>
    <submittedName>
        <fullName evidence="1">Copia protein</fullName>
    </submittedName>
</protein>
<reference evidence="1 2" key="1">
    <citation type="submission" date="2024-02" db="EMBL/GenBank/DDBJ databases">
        <authorList>
            <person name="Chen Y."/>
            <person name="Shah S."/>
            <person name="Dougan E. K."/>
            <person name="Thang M."/>
            <person name="Chan C."/>
        </authorList>
    </citation>
    <scope>NUCLEOTIDE SEQUENCE [LARGE SCALE GENOMIC DNA]</scope>
</reference>
<sequence length="287" mass="32863">MFDCGAASVIIGMQQLRRLMKALLMKGCDITTIPAWKCEKGLRFGNGNRDVTTLCVLVPTYFKNKRRDIRSKIIAYDENLEFEPATLGKKGEFLVHLVEDHHLVKEKKVADQVFILEDFDTHIFEQVPLPSILQVPADAYVASEVSIVELNSVPEAKADIPEKETGHAQKTGEQRYAASHRRAFYKKQEEEKPDAILYSPVCKLWSQMQELNKARSPVYAANLEAKQKEDHEVHLTFVAVSYEKQRREGRLGMVEHPWSATSWHTPAFCRMEGYDTRIGIDMCEYDL</sequence>
<dbReference type="Proteomes" id="UP001642464">
    <property type="component" value="Unassembled WGS sequence"/>
</dbReference>
<organism evidence="1 2">
    <name type="scientific">Durusdinium trenchii</name>
    <dbReference type="NCBI Taxonomy" id="1381693"/>
    <lineage>
        <taxon>Eukaryota</taxon>
        <taxon>Sar</taxon>
        <taxon>Alveolata</taxon>
        <taxon>Dinophyceae</taxon>
        <taxon>Suessiales</taxon>
        <taxon>Symbiodiniaceae</taxon>
        <taxon>Durusdinium</taxon>
    </lineage>
</organism>
<feature type="non-terminal residue" evidence="1">
    <location>
        <position position="287"/>
    </location>
</feature>
<proteinExistence type="predicted"/>
<gene>
    <name evidence="1" type="ORF">SCF082_LOCUS18582</name>
</gene>